<name>A0A1A8I8G7_NOTKU</name>
<feature type="non-terminal residue" evidence="1">
    <location>
        <position position="1"/>
    </location>
</feature>
<proteinExistence type="predicted"/>
<organism evidence="1">
    <name type="scientific">Nothobranchius kuhntae</name>
    <name type="common">Beira killifish</name>
    <dbReference type="NCBI Taxonomy" id="321403"/>
    <lineage>
        <taxon>Eukaryota</taxon>
        <taxon>Metazoa</taxon>
        <taxon>Chordata</taxon>
        <taxon>Craniata</taxon>
        <taxon>Vertebrata</taxon>
        <taxon>Euteleostomi</taxon>
        <taxon>Actinopterygii</taxon>
        <taxon>Neopterygii</taxon>
        <taxon>Teleostei</taxon>
        <taxon>Neoteleostei</taxon>
        <taxon>Acanthomorphata</taxon>
        <taxon>Ovalentaria</taxon>
        <taxon>Atherinomorphae</taxon>
        <taxon>Cyprinodontiformes</taxon>
        <taxon>Nothobranchiidae</taxon>
        <taxon>Nothobranchius</taxon>
    </lineage>
</organism>
<reference evidence="1" key="1">
    <citation type="submission" date="2016-05" db="EMBL/GenBank/DDBJ databases">
        <authorList>
            <person name="Lavstsen T."/>
            <person name="Jespersen J.S."/>
        </authorList>
    </citation>
    <scope>NUCLEOTIDE SEQUENCE</scope>
    <source>
        <tissue evidence="1">Brain</tissue>
    </source>
</reference>
<dbReference type="AlphaFoldDB" id="A0A1A8I8G7"/>
<protein>
    <submittedName>
        <fullName evidence="1">Death inducer-obliterator 1</fullName>
    </submittedName>
</protein>
<evidence type="ECO:0000313" key="1">
    <source>
        <dbReference type="EMBL" id="SBQ93338.1"/>
    </source>
</evidence>
<accession>A0A1A8I8G7</accession>
<gene>
    <name evidence="1" type="primary">DIDO1</name>
</gene>
<dbReference type="EMBL" id="HAED01007151">
    <property type="protein sequence ID" value="SBQ93338.1"/>
    <property type="molecule type" value="Transcribed_RNA"/>
</dbReference>
<feature type="non-terminal residue" evidence="1">
    <location>
        <position position="73"/>
    </location>
</feature>
<reference evidence="1" key="2">
    <citation type="submission" date="2016-06" db="EMBL/GenBank/DDBJ databases">
        <title>The genome of a short-lived fish provides insights into sex chromosome evolution and the genetic control of aging.</title>
        <authorList>
            <person name="Reichwald K."/>
            <person name="Felder M."/>
            <person name="Petzold A."/>
            <person name="Koch P."/>
            <person name="Groth M."/>
            <person name="Platzer M."/>
        </authorList>
    </citation>
    <scope>NUCLEOTIDE SEQUENCE</scope>
    <source>
        <tissue evidence="1">Brain</tissue>
    </source>
</reference>
<sequence>LRNPLRKSLNLLLHPQDVVQKGDAHHHLKAVVHPEAVVRLEAAVHPEAEEVRDTQLWTLEMKISLEFRIFVPS</sequence>